<feature type="region of interest" description="Disordered" evidence="1">
    <location>
        <begin position="221"/>
        <end position="245"/>
    </location>
</feature>
<dbReference type="OrthoDB" id="5293297at2"/>
<dbReference type="HOGENOM" id="CLU_1132350_0_0_7"/>
<reference evidence="3" key="1">
    <citation type="journal article" date="2013" name="ISME J.">
        <title>A small predatory core genome in the divergent marine Bacteriovorax marinus SJ and the terrestrial Bdellovibrio bacteriovorus.</title>
        <authorList>
            <person name="Crossman L.C."/>
            <person name="Chen H."/>
            <person name="Cerdeno-Tarraga A.M."/>
            <person name="Brooks K."/>
            <person name="Quail M.A."/>
            <person name="Pineiro S.A."/>
            <person name="Hobley L."/>
            <person name="Sockett R.E."/>
            <person name="Bentley S.D."/>
            <person name="Parkhill J."/>
            <person name="Williams H.N."/>
            <person name="Stine O.C."/>
        </authorList>
    </citation>
    <scope>NUCLEOTIDE SEQUENCE [LARGE SCALE GENOMIC DNA]</scope>
    <source>
        <strain evidence="3">ATCC BAA-682 / DSM 15412 / SJ</strain>
    </source>
</reference>
<dbReference type="RefSeq" id="WP_014243696.1">
    <property type="nucleotide sequence ID" value="NC_016620.1"/>
</dbReference>
<feature type="compositionally biased region" description="Acidic residues" evidence="1">
    <location>
        <begin position="86"/>
        <end position="105"/>
    </location>
</feature>
<keyword evidence="3" id="KW-1185">Reference proteome</keyword>
<organism evidence="2 3">
    <name type="scientific">Halobacteriovorax marinus (strain ATCC BAA-682 / DSM 15412 / SJ)</name>
    <name type="common">Bacteriovorax marinus</name>
    <dbReference type="NCBI Taxonomy" id="862908"/>
    <lineage>
        <taxon>Bacteria</taxon>
        <taxon>Pseudomonadati</taxon>
        <taxon>Bdellovibrionota</taxon>
        <taxon>Bacteriovoracia</taxon>
        <taxon>Bacteriovoracales</taxon>
        <taxon>Halobacteriovoraceae</taxon>
        <taxon>Halobacteriovorax</taxon>
    </lineage>
</organism>
<sequence length="245" mass="28017">MIYNNSTDPVFIKKISLKIWSLKDELKSVIQEKIKNSQDDHLTIEELKKEYCTKRDVVDNVIPLQSDDDLDTGEDEMAAALAAAESEGEASEEESNEEQPSEDDSSTGPQEEVQVIQRTPLLSDDDISIGRTILAEVGMDRIYFFSSKPFLNGQSIVIEFVIPKRFVVNANIVFCREYNMKSRIISKNRLPYRIGADFSFLKEGERTLLRQFIHSIEPEVQEAPVIEAKPKEDEEDFDEFDDLDL</sequence>
<accession>E1WXV5</accession>
<evidence type="ECO:0000256" key="1">
    <source>
        <dbReference type="SAM" id="MobiDB-lite"/>
    </source>
</evidence>
<proteinExistence type="predicted"/>
<gene>
    <name evidence="2" type="ordered locus">BMS_1028</name>
</gene>
<evidence type="ECO:0000313" key="2">
    <source>
        <dbReference type="EMBL" id="CBW25912.1"/>
    </source>
</evidence>
<feature type="region of interest" description="Disordered" evidence="1">
    <location>
        <begin position="80"/>
        <end position="112"/>
    </location>
</feature>
<dbReference type="Proteomes" id="UP000008963">
    <property type="component" value="Chromosome"/>
</dbReference>
<evidence type="ECO:0008006" key="4">
    <source>
        <dbReference type="Google" id="ProtNLM"/>
    </source>
</evidence>
<dbReference type="KEGG" id="bmx:BMS_1028"/>
<evidence type="ECO:0000313" key="3">
    <source>
        <dbReference type="Proteomes" id="UP000008963"/>
    </source>
</evidence>
<name>E1WXV5_HALMS</name>
<dbReference type="EMBL" id="FQ312005">
    <property type="protein sequence ID" value="CBW25912.1"/>
    <property type="molecule type" value="Genomic_DNA"/>
</dbReference>
<dbReference type="PATRIC" id="fig|862908.3.peg.979"/>
<feature type="compositionally biased region" description="Acidic residues" evidence="1">
    <location>
        <begin position="233"/>
        <end position="245"/>
    </location>
</feature>
<dbReference type="AlphaFoldDB" id="E1WXV5"/>
<protein>
    <recommendedName>
        <fullName evidence="4">PilZ domain-containing protein</fullName>
    </recommendedName>
</protein>